<proteinExistence type="inferred from homology"/>
<keyword evidence="4" id="KW-0732">Signal</keyword>
<accession>A0A0F9HIG2</accession>
<comment type="caution">
    <text evidence="6">The sequence shown here is derived from an EMBL/GenBank/DDBJ whole genome shotgun (WGS) entry which is preliminary data.</text>
</comment>
<dbReference type="EMBL" id="LAZR01016802">
    <property type="protein sequence ID" value="KKM02937.1"/>
    <property type="molecule type" value="Genomic_DNA"/>
</dbReference>
<keyword evidence="3" id="KW-0813">Transport</keyword>
<dbReference type="Gene3D" id="3.10.105.10">
    <property type="entry name" value="Dipeptide-binding Protein, Domain 3"/>
    <property type="match status" value="1"/>
</dbReference>
<reference evidence="6" key="1">
    <citation type="journal article" date="2015" name="Nature">
        <title>Complex archaea that bridge the gap between prokaryotes and eukaryotes.</title>
        <authorList>
            <person name="Spang A."/>
            <person name="Saw J.H."/>
            <person name="Jorgensen S.L."/>
            <person name="Zaremba-Niedzwiedzka K."/>
            <person name="Martijn J."/>
            <person name="Lind A.E."/>
            <person name="van Eijk R."/>
            <person name="Schleper C."/>
            <person name="Guy L."/>
            <person name="Ettema T.J."/>
        </authorList>
    </citation>
    <scope>NUCLEOTIDE SEQUENCE</scope>
</reference>
<dbReference type="PANTHER" id="PTHR30290">
    <property type="entry name" value="PERIPLASMIC BINDING COMPONENT OF ABC TRANSPORTER"/>
    <property type="match status" value="1"/>
</dbReference>
<evidence type="ECO:0000313" key="6">
    <source>
        <dbReference type="EMBL" id="KKM02937.1"/>
    </source>
</evidence>
<evidence type="ECO:0000256" key="4">
    <source>
        <dbReference type="ARBA" id="ARBA00022729"/>
    </source>
</evidence>
<name>A0A0F9HIG2_9ZZZZ</name>
<evidence type="ECO:0000256" key="2">
    <source>
        <dbReference type="ARBA" id="ARBA00005695"/>
    </source>
</evidence>
<organism evidence="6">
    <name type="scientific">marine sediment metagenome</name>
    <dbReference type="NCBI Taxonomy" id="412755"/>
    <lineage>
        <taxon>unclassified sequences</taxon>
        <taxon>metagenomes</taxon>
        <taxon>ecological metagenomes</taxon>
    </lineage>
</organism>
<dbReference type="GO" id="GO:0015833">
    <property type="term" value="P:peptide transport"/>
    <property type="evidence" value="ECO:0007669"/>
    <property type="project" value="TreeGrafter"/>
</dbReference>
<feature type="non-terminal residue" evidence="6">
    <location>
        <position position="1"/>
    </location>
</feature>
<sequence length="245" mass="27938">AETPWNDERVRRGLALLLPWQEIRNEDLLFKTHRLIPPFSSYPEVTGITTTDLKEGLSLLEQAGFPGGRGLPPLIIKVARDSESLRIAEQMAAAWRQNTALEIEIKSYEYEKYLLEVKKDDYQLGSVTWIGDYADPLTFLQMWIKGSNLNDARFSDSEYDEMINQSMGEHSDARYKKLAQAEELLLNKAVVLPINHAPAFNLINLENIGGWYPNVLNIHPFKYIYFKEKSLPPGGVLISGSHLFQ</sequence>
<evidence type="ECO:0000256" key="3">
    <source>
        <dbReference type="ARBA" id="ARBA00022448"/>
    </source>
</evidence>
<feature type="domain" description="Solute-binding protein family 5" evidence="5">
    <location>
        <begin position="3"/>
        <end position="148"/>
    </location>
</feature>
<comment type="similarity">
    <text evidence="2">Belongs to the bacterial solute-binding protein 5 family.</text>
</comment>
<dbReference type="GO" id="GO:0030313">
    <property type="term" value="C:cell envelope"/>
    <property type="evidence" value="ECO:0007669"/>
    <property type="project" value="UniProtKB-SubCell"/>
</dbReference>
<dbReference type="SUPFAM" id="SSF53850">
    <property type="entry name" value="Periplasmic binding protein-like II"/>
    <property type="match status" value="1"/>
</dbReference>
<dbReference type="InterPro" id="IPR039424">
    <property type="entry name" value="SBP_5"/>
</dbReference>
<dbReference type="PANTHER" id="PTHR30290:SF10">
    <property type="entry name" value="PERIPLASMIC OLIGOPEPTIDE-BINDING PROTEIN-RELATED"/>
    <property type="match status" value="1"/>
</dbReference>
<evidence type="ECO:0000256" key="1">
    <source>
        <dbReference type="ARBA" id="ARBA00004196"/>
    </source>
</evidence>
<dbReference type="GO" id="GO:1904680">
    <property type="term" value="F:peptide transmembrane transporter activity"/>
    <property type="evidence" value="ECO:0007669"/>
    <property type="project" value="TreeGrafter"/>
</dbReference>
<comment type="subcellular location">
    <subcellularLocation>
        <location evidence="1">Cell envelope</location>
    </subcellularLocation>
</comment>
<dbReference type="Pfam" id="PF00496">
    <property type="entry name" value="SBP_bac_5"/>
    <property type="match status" value="1"/>
</dbReference>
<dbReference type="InterPro" id="IPR000914">
    <property type="entry name" value="SBP_5_dom"/>
</dbReference>
<evidence type="ECO:0000259" key="5">
    <source>
        <dbReference type="Pfam" id="PF00496"/>
    </source>
</evidence>
<protein>
    <recommendedName>
        <fullName evidence="5">Solute-binding protein family 5 domain-containing protein</fullName>
    </recommendedName>
</protein>
<dbReference type="AlphaFoldDB" id="A0A0F9HIG2"/>
<gene>
    <name evidence="6" type="ORF">LCGC14_1779480</name>
</gene>